<dbReference type="AlphaFoldDB" id="A0A137NPU8"/>
<sequence length="106" mass="12003">REAAYDIEGFKFQAYYIHINRTPLVFAFCFFISAVTWGLTIVAFNIALDSMIFKRDLPPPLLAIGITMLFAMPTLRKAQPEIPEVGCAIDFLCFICVKLLLAFLHV</sequence>
<dbReference type="EMBL" id="KQ965192">
    <property type="protein sequence ID" value="KXN64767.1"/>
    <property type="molecule type" value="Genomic_DNA"/>
</dbReference>
<dbReference type="Pfam" id="PF14494">
    <property type="entry name" value="DUF4436"/>
    <property type="match status" value="1"/>
</dbReference>
<evidence type="ECO:0000313" key="2">
    <source>
        <dbReference type="Proteomes" id="UP000070444"/>
    </source>
</evidence>
<accession>A0A137NPU8</accession>
<name>A0A137NPU8_CONC2</name>
<keyword evidence="2" id="KW-1185">Reference proteome</keyword>
<organism evidence="1 2">
    <name type="scientific">Conidiobolus coronatus (strain ATCC 28846 / CBS 209.66 / NRRL 28638)</name>
    <name type="common">Delacroixia coronata</name>
    <dbReference type="NCBI Taxonomy" id="796925"/>
    <lineage>
        <taxon>Eukaryota</taxon>
        <taxon>Fungi</taxon>
        <taxon>Fungi incertae sedis</taxon>
        <taxon>Zoopagomycota</taxon>
        <taxon>Entomophthoromycotina</taxon>
        <taxon>Entomophthoromycetes</taxon>
        <taxon>Entomophthorales</taxon>
        <taxon>Ancylistaceae</taxon>
        <taxon>Conidiobolus</taxon>
    </lineage>
</organism>
<reference evidence="1 2" key="1">
    <citation type="journal article" date="2015" name="Genome Biol. Evol.">
        <title>Phylogenomic analyses indicate that early fungi evolved digesting cell walls of algal ancestors of land plants.</title>
        <authorList>
            <person name="Chang Y."/>
            <person name="Wang S."/>
            <person name="Sekimoto S."/>
            <person name="Aerts A.L."/>
            <person name="Choi C."/>
            <person name="Clum A."/>
            <person name="LaButti K.M."/>
            <person name="Lindquist E.A."/>
            <person name="Yee Ngan C."/>
            <person name="Ohm R.A."/>
            <person name="Salamov A.A."/>
            <person name="Grigoriev I.V."/>
            <person name="Spatafora J.W."/>
            <person name="Berbee M.L."/>
        </authorList>
    </citation>
    <scope>NUCLEOTIDE SEQUENCE [LARGE SCALE GENOMIC DNA]</scope>
    <source>
        <strain evidence="1 2">NRRL 28638</strain>
    </source>
</reference>
<evidence type="ECO:0000313" key="1">
    <source>
        <dbReference type="EMBL" id="KXN64767.1"/>
    </source>
</evidence>
<dbReference type="InterPro" id="IPR027948">
    <property type="entry name" value="DUF4436"/>
</dbReference>
<feature type="non-terminal residue" evidence="1">
    <location>
        <position position="1"/>
    </location>
</feature>
<protein>
    <submittedName>
        <fullName evidence="1">Uncharacterized protein</fullName>
    </submittedName>
</protein>
<dbReference type="OrthoDB" id="5594013at2759"/>
<dbReference type="Proteomes" id="UP000070444">
    <property type="component" value="Unassembled WGS sequence"/>
</dbReference>
<gene>
    <name evidence="1" type="ORF">CONCODRAFT_13963</name>
</gene>
<proteinExistence type="predicted"/>